<dbReference type="SMART" id="SM01009">
    <property type="entry name" value="AlkA_N"/>
    <property type="match status" value="1"/>
</dbReference>
<dbReference type="Proteomes" id="UP000578077">
    <property type="component" value="Unassembled WGS sequence"/>
</dbReference>
<dbReference type="GO" id="GO:0043916">
    <property type="term" value="F:DNA-7-methylguanine glycosylase activity"/>
    <property type="evidence" value="ECO:0007669"/>
    <property type="project" value="TreeGrafter"/>
</dbReference>
<dbReference type="EC" id="3.2.2.21" evidence="3"/>
<evidence type="ECO:0000256" key="9">
    <source>
        <dbReference type="ARBA" id="ARBA00023015"/>
    </source>
</evidence>
<dbReference type="Gene3D" id="3.40.10.10">
    <property type="entry name" value="DNA Methylphosphotriester Repair Domain"/>
    <property type="match status" value="1"/>
</dbReference>
<accession>A0A841E850</accession>
<evidence type="ECO:0000256" key="10">
    <source>
        <dbReference type="ARBA" id="ARBA00023125"/>
    </source>
</evidence>
<dbReference type="GO" id="GO:0008270">
    <property type="term" value="F:zinc ion binding"/>
    <property type="evidence" value="ECO:0007669"/>
    <property type="project" value="InterPro"/>
</dbReference>
<dbReference type="GO" id="GO:0005737">
    <property type="term" value="C:cytoplasm"/>
    <property type="evidence" value="ECO:0007669"/>
    <property type="project" value="TreeGrafter"/>
</dbReference>
<keyword evidence="4" id="KW-0489">Methyltransferase</keyword>
<dbReference type="InterPro" id="IPR035451">
    <property type="entry name" value="Ada-like_dom_sf"/>
</dbReference>
<dbReference type="InterPro" id="IPR051912">
    <property type="entry name" value="Alkylbase_DNA_Glycosylase/TA"/>
</dbReference>
<evidence type="ECO:0000256" key="11">
    <source>
        <dbReference type="ARBA" id="ARBA00023159"/>
    </source>
</evidence>
<dbReference type="Gene3D" id="1.10.340.30">
    <property type="entry name" value="Hypothetical protein, domain 2"/>
    <property type="match status" value="1"/>
</dbReference>
<protein>
    <recommendedName>
        <fullName evidence="3">DNA-3-methyladenine glycosylase II</fullName>
        <ecNumber evidence="3">3.2.2.21</ecNumber>
    </recommendedName>
</protein>
<keyword evidence="7" id="KW-0227">DNA damage</keyword>
<evidence type="ECO:0000256" key="5">
    <source>
        <dbReference type="ARBA" id="ARBA00022679"/>
    </source>
</evidence>
<dbReference type="Pfam" id="PF06029">
    <property type="entry name" value="AlkA_N"/>
    <property type="match status" value="1"/>
</dbReference>
<dbReference type="PROSITE" id="PS00041">
    <property type="entry name" value="HTH_ARAC_FAMILY_1"/>
    <property type="match status" value="1"/>
</dbReference>
<dbReference type="GO" id="GO:0008168">
    <property type="term" value="F:methyltransferase activity"/>
    <property type="evidence" value="ECO:0007669"/>
    <property type="project" value="UniProtKB-KW"/>
</dbReference>
<proteinExistence type="predicted"/>
<dbReference type="Pfam" id="PF02805">
    <property type="entry name" value="Ada_Zn_binding"/>
    <property type="match status" value="1"/>
</dbReference>
<dbReference type="PROSITE" id="PS01124">
    <property type="entry name" value="HTH_ARAC_FAMILY_2"/>
    <property type="match status" value="1"/>
</dbReference>
<evidence type="ECO:0000256" key="2">
    <source>
        <dbReference type="ARBA" id="ARBA00001947"/>
    </source>
</evidence>
<keyword evidence="10" id="KW-0238">DNA-binding</keyword>
<evidence type="ECO:0000313" key="16">
    <source>
        <dbReference type="EMBL" id="MBB5999315.1"/>
    </source>
</evidence>
<dbReference type="InterPro" id="IPR009057">
    <property type="entry name" value="Homeodomain-like_sf"/>
</dbReference>
<dbReference type="InterPro" id="IPR010316">
    <property type="entry name" value="AlkA_N"/>
</dbReference>
<dbReference type="InterPro" id="IPR004026">
    <property type="entry name" value="Ada_DNA_repair_Zn-bd"/>
</dbReference>
<dbReference type="Gene3D" id="1.10.1670.10">
    <property type="entry name" value="Helix-hairpin-Helix base-excision DNA repair enzymes (C-terminal)"/>
    <property type="match status" value="1"/>
</dbReference>
<feature type="region of interest" description="Disordered" evidence="14">
    <location>
        <begin position="180"/>
        <end position="207"/>
    </location>
</feature>
<dbReference type="GO" id="GO:0032993">
    <property type="term" value="C:protein-DNA complex"/>
    <property type="evidence" value="ECO:0007669"/>
    <property type="project" value="TreeGrafter"/>
</dbReference>
<dbReference type="AlphaFoldDB" id="A0A841E850"/>
<keyword evidence="17" id="KW-1185">Reference proteome</keyword>
<dbReference type="InterPro" id="IPR018060">
    <property type="entry name" value="HTH_AraC"/>
</dbReference>
<keyword evidence="13" id="KW-0234">DNA repair</keyword>
<dbReference type="InterPro" id="IPR011257">
    <property type="entry name" value="DNA_glycosylase"/>
</dbReference>
<dbReference type="SUPFAM" id="SSF46689">
    <property type="entry name" value="Homeodomain-like"/>
    <property type="match status" value="1"/>
</dbReference>
<evidence type="ECO:0000256" key="12">
    <source>
        <dbReference type="ARBA" id="ARBA00023163"/>
    </source>
</evidence>
<keyword evidence="11" id="KW-0010">Activator</keyword>
<dbReference type="GO" id="GO:0043565">
    <property type="term" value="F:sequence-specific DNA binding"/>
    <property type="evidence" value="ECO:0007669"/>
    <property type="project" value="InterPro"/>
</dbReference>
<evidence type="ECO:0000256" key="1">
    <source>
        <dbReference type="ARBA" id="ARBA00000086"/>
    </source>
</evidence>
<keyword evidence="8" id="KW-0862">Zinc</keyword>
<dbReference type="GO" id="GO:0003700">
    <property type="term" value="F:DNA-binding transcription factor activity"/>
    <property type="evidence" value="ECO:0007669"/>
    <property type="project" value="InterPro"/>
</dbReference>
<feature type="compositionally biased region" description="Basic and acidic residues" evidence="14">
    <location>
        <begin position="528"/>
        <end position="537"/>
    </location>
</feature>
<dbReference type="SUPFAM" id="SSF55945">
    <property type="entry name" value="TATA-box binding protein-like"/>
    <property type="match status" value="1"/>
</dbReference>
<evidence type="ECO:0000259" key="15">
    <source>
        <dbReference type="PROSITE" id="PS01124"/>
    </source>
</evidence>
<keyword evidence="16" id="KW-0378">Hydrolase</keyword>
<dbReference type="InterPro" id="IPR037046">
    <property type="entry name" value="AlkA_N_sf"/>
</dbReference>
<dbReference type="GO" id="GO:0006307">
    <property type="term" value="P:DNA alkylation repair"/>
    <property type="evidence" value="ECO:0007669"/>
    <property type="project" value="TreeGrafter"/>
</dbReference>
<comment type="caution">
    <text evidence="16">The sequence shown here is derived from an EMBL/GenBank/DDBJ whole genome shotgun (WGS) entry which is preliminary data.</text>
</comment>
<evidence type="ECO:0000256" key="6">
    <source>
        <dbReference type="ARBA" id="ARBA00022723"/>
    </source>
</evidence>
<reference evidence="16 17" key="1">
    <citation type="submission" date="2020-08" db="EMBL/GenBank/DDBJ databases">
        <title>Sequencing the genomes of 1000 actinobacteria strains.</title>
        <authorList>
            <person name="Klenk H.-P."/>
        </authorList>
    </citation>
    <scope>NUCLEOTIDE SEQUENCE [LARGE SCALE GENOMIC DNA]</scope>
    <source>
        <strain evidence="16 17">DSM 44593</strain>
    </source>
</reference>
<name>A0A841E850_9ACTN</name>
<keyword evidence="16" id="KW-0326">Glycosidase</keyword>
<dbReference type="Gene3D" id="3.30.310.20">
    <property type="entry name" value="DNA-3-methyladenine glycosylase AlkA, N-terminal domain"/>
    <property type="match status" value="1"/>
</dbReference>
<dbReference type="FunFam" id="3.40.10.10:FF:000001">
    <property type="entry name" value="DNA-3-methyladenine glycosylase 2"/>
    <property type="match status" value="1"/>
</dbReference>
<dbReference type="GO" id="GO:0032259">
    <property type="term" value="P:methylation"/>
    <property type="evidence" value="ECO:0007669"/>
    <property type="project" value="UniProtKB-KW"/>
</dbReference>
<dbReference type="PANTHER" id="PTHR43003:SF13">
    <property type="entry name" value="DNA-3-METHYLADENINE GLYCOSYLASE 2"/>
    <property type="match status" value="1"/>
</dbReference>
<sequence length="568" mass="60052">MDDDQRYLAVRSKDTRFDGVFYVGVTSTGIYCRPSCPALTPKQVNTRFFPSAAAAQRAGFRACKRCRPDASPGSPEWNVRADVVGRSMRLISDGAVDRDGVAGLADRVGYSERQLNRLLVAELGAGPLALARAQRAQTARVLIETTDLPMSDIAFAAGFSSIRQFNDTVRDVFARSPSGMRRFGTGRADPRNCGDPAGTGSAETAGPGTVTLRLPLRPPIDLDHLFGFLATRAVPGVEEAADGGFRRVLALPHGSGVVHISRGDTDDHVWCRLCLDLLKDLGTAVQRCRRLLDLDTDPHAVADALGAGGDPLAGIVARRPGLRAPGSADPAETAVRAVVGQQISVAAARTVTGRLVERFGTPLAFPLGGLTRTFPGPEVLAAASPEDLPMPTGRAAALIAVSAALAAGDIDLGPGADRDRAAARLRGLRGIGPWTSDYIRMRALGDPDVFLGSDLGVRTSLERLGLPGDARSAGKAAHERWRPWRSYATHHLWAASRDSPSAVPDGTPTTTAAPDATGRALDDEDENDERRPEHESGRIATAVGNGRAVGGGRRAGAVHRPRRRDTAV</sequence>
<dbReference type="InterPro" id="IPR018062">
    <property type="entry name" value="HTH_AraC-typ_CS"/>
</dbReference>
<dbReference type="Gene3D" id="1.10.10.60">
    <property type="entry name" value="Homeodomain-like"/>
    <property type="match status" value="1"/>
</dbReference>
<dbReference type="EMBL" id="JACHLY010000001">
    <property type="protein sequence ID" value="MBB5999315.1"/>
    <property type="molecule type" value="Genomic_DNA"/>
</dbReference>
<dbReference type="SUPFAM" id="SSF57884">
    <property type="entry name" value="Ada DNA repair protein, N-terminal domain (N-Ada 10)"/>
    <property type="match status" value="1"/>
</dbReference>
<dbReference type="GO" id="GO:0008725">
    <property type="term" value="F:DNA-3-methyladenine glycosylase activity"/>
    <property type="evidence" value="ECO:0007669"/>
    <property type="project" value="TreeGrafter"/>
</dbReference>
<evidence type="ECO:0000256" key="3">
    <source>
        <dbReference type="ARBA" id="ARBA00012000"/>
    </source>
</evidence>
<feature type="domain" description="HTH araC/xylS-type" evidence="15">
    <location>
        <begin position="85"/>
        <end position="183"/>
    </location>
</feature>
<evidence type="ECO:0000256" key="13">
    <source>
        <dbReference type="ARBA" id="ARBA00023204"/>
    </source>
</evidence>
<dbReference type="SMART" id="SM00342">
    <property type="entry name" value="HTH_ARAC"/>
    <property type="match status" value="1"/>
</dbReference>
<dbReference type="InterPro" id="IPR003265">
    <property type="entry name" value="HhH-GPD_domain"/>
</dbReference>
<dbReference type="GO" id="GO:0032131">
    <property type="term" value="F:alkylated DNA binding"/>
    <property type="evidence" value="ECO:0007669"/>
    <property type="project" value="TreeGrafter"/>
</dbReference>
<dbReference type="SMART" id="SM00478">
    <property type="entry name" value="ENDO3c"/>
    <property type="match status" value="1"/>
</dbReference>
<dbReference type="SUPFAM" id="SSF48150">
    <property type="entry name" value="DNA-glycosylase"/>
    <property type="match status" value="1"/>
</dbReference>
<comment type="cofactor">
    <cofactor evidence="2">
        <name>Zn(2+)</name>
        <dbReference type="ChEBI" id="CHEBI:29105"/>
    </cofactor>
</comment>
<evidence type="ECO:0000256" key="7">
    <source>
        <dbReference type="ARBA" id="ARBA00022763"/>
    </source>
</evidence>
<organism evidence="16 17">
    <name type="scientific">Streptomonospora salina</name>
    <dbReference type="NCBI Taxonomy" id="104205"/>
    <lineage>
        <taxon>Bacteria</taxon>
        <taxon>Bacillati</taxon>
        <taxon>Actinomycetota</taxon>
        <taxon>Actinomycetes</taxon>
        <taxon>Streptosporangiales</taxon>
        <taxon>Nocardiopsidaceae</taxon>
        <taxon>Streptomonospora</taxon>
    </lineage>
</organism>
<feature type="compositionally biased region" description="Low complexity" evidence="14">
    <location>
        <begin position="504"/>
        <end position="518"/>
    </location>
</feature>
<keyword evidence="6" id="KW-0479">Metal-binding</keyword>
<dbReference type="Pfam" id="PF00730">
    <property type="entry name" value="HhH-GPD"/>
    <property type="match status" value="1"/>
</dbReference>
<keyword evidence="9" id="KW-0805">Transcription regulation</keyword>
<feature type="region of interest" description="Disordered" evidence="14">
    <location>
        <begin position="496"/>
        <end position="568"/>
    </location>
</feature>
<keyword evidence="5" id="KW-0808">Transferase</keyword>
<gene>
    <name evidence="16" type="ORF">HNR25_003066</name>
</gene>
<evidence type="ECO:0000256" key="14">
    <source>
        <dbReference type="SAM" id="MobiDB-lite"/>
    </source>
</evidence>
<dbReference type="CDD" id="cd00056">
    <property type="entry name" value="ENDO3c"/>
    <property type="match status" value="1"/>
</dbReference>
<evidence type="ECO:0000256" key="4">
    <source>
        <dbReference type="ARBA" id="ARBA00022603"/>
    </source>
</evidence>
<evidence type="ECO:0000313" key="17">
    <source>
        <dbReference type="Proteomes" id="UP000578077"/>
    </source>
</evidence>
<dbReference type="GO" id="GO:0006285">
    <property type="term" value="P:base-excision repair, AP site formation"/>
    <property type="evidence" value="ECO:0007669"/>
    <property type="project" value="TreeGrafter"/>
</dbReference>
<feature type="compositionally biased region" description="Basic residues" evidence="14">
    <location>
        <begin position="556"/>
        <end position="568"/>
    </location>
</feature>
<dbReference type="RefSeq" id="WP_221457591.1">
    <property type="nucleotide sequence ID" value="NZ_BAABKT010000030.1"/>
</dbReference>
<dbReference type="PANTHER" id="PTHR43003">
    <property type="entry name" value="DNA-3-METHYLADENINE GLYCOSYLASE"/>
    <property type="match status" value="1"/>
</dbReference>
<evidence type="ECO:0000256" key="8">
    <source>
        <dbReference type="ARBA" id="ARBA00022833"/>
    </source>
</evidence>
<dbReference type="InterPro" id="IPR023170">
    <property type="entry name" value="HhH_base_excis_C"/>
</dbReference>
<keyword evidence="12" id="KW-0804">Transcription</keyword>
<comment type="catalytic activity">
    <reaction evidence="1">
        <text>Hydrolysis of alkylated DNA, releasing 3-methyladenine, 3-methylguanine, 7-methylguanine and 7-methyladenine.</text>
        <dbReference type="EC" id="3.2.2.21"/>
    </reaction>
</comment>
<dbReference type="Pfam" id="PF12833">
    <property type="entry name" value="HTH_18"/>
    <property type="match status" value="1"/>
</dbReference>